<dbReference type="PaxDb" id="166486-ERS852572_00775"/>
<feature type="compositionally biased region" description="Polar residues" evidence="1">
    <location>
        <begin position="355"/>
        <end position="370"/>
    </location>
</feature>
<dbReference type="Proteomes" id="UP000095350">
    <property type="component" value="Unassembled WGS sequence"/>
</dbReference>
<dbReference type="OrthoDB" id="9759262at2"/>
<dbReference type="RefSeq" id="WP_022111840.1">
    <property type="nucleotide sequence ID" value="NZ_CABIYH010000005.1"/>
</dbReference>
<dbReference type="EMBL" id="CYXZ01000005">
    <property type="protein sequence ID" value="CUM85196.1"/>
    <property type="molecule type" value="Genomic_DNA"/>
</dbReference>
<evidence type="ECO:0000256" key="1">
    <source>
        <dbReference type="SAM" id="MobiDB-lite"/>
    </source>
</evidence>
<sequence length="1069" mass="118111">MRIDNQQQQNKGVMDLMPQTGAVEEKNGIQMFADAVKTESSKKSAGTTSFQAKEITYLNPAKEEKKTVIDEIEQSGSMDAGERKAQMAVLAETTSPEDYEKMQEDGFSLDDTTSNKIVTVTDKIKAQLAKAGVDISKFGDDLDLEQLAQITGSPELAVQIANSLREADLPLADDNFKQIAETVNMADSLSALDDGAVKYLIDNRLEPTVRNIYFAEHSASAGYISAEQQDISSFLPQVKNVIASAGLEVNDDTIATSKWMLENDIPLTKENLTYAQALRQTGLTTGAEDIAALAAEAVSEGKSAQDAVILSGYTWMEQAKDAVDTVENATDEDLAYIVEKGLPLTLDSLREAAANRTSGTAASESQTVGTVASPEAQSEDAAQSIANESYTPKGQQLLTARRQLEEIRLAMTVEANYRLLKQGVSIDTEPLVKLVEQLKDQENAYYKNLLISEGVDVNDEQVELFREVDKKVSDMRYVPAYVLGMKDAEVSTINGVHKAGMELKSSFEKASQQYETLMTAPRTDLGDSIQKAFRNVDDILNDLDMELTDENRRAVRILGYNSIEITQDSVFQMKAADEEVQRVFKNMTPAVVTQMIKRGINPLEMDFTSLNQEAENIKSEESGREDNRRFSEYLWKMEQNHEISEEERSSYIGIYRLIRQVENTDGAAIGALIQQGSPLTMKNLLTAVRSEKRSNKMDYSVDSDFNGVSGTSNGSSITDQIEAAYQNNCLKDASELLTPERAKVLFDQDSDWENMTPEEFKAALELAKEQADESGIDADYAKEQLAQLEQAANADESIYRILDKYDIPNTISNVLAMESMLNQRNQMFRKIFGSSMADHNGDNQVDADDLEAIKQELLEEFGEAVSEPADMAAAQEKLGELAENVMKTMINSDHVTSLDVREMKMLSAQLSVNSILAKEEQYAVPVMVNDELMNVSVKIVRGVDKKGIVDIMMESELRGKIAATFQAKEDGIHGLVATDSEETAELFEEQAQNLMDSLGGENDDVTELHCAHIKDLDLNHFSMGAFGVDAKNETPTSEDQDTYRVQTSRLYGIAEHFIKAVKGTLAQEA</sequence>
<dbReference type="STRING" id="166486.ERS852572_00775"/>
<proteinExistence type="predicted"/>
<protein>
    <recommendedName>
        <fullName evidence="4">Flagellar hook-length control protein FliK</fullName>
    </recommendedName>
</protein>
<organism evidence="2 3">
    <name type="scientific">Roseburia intestinalis</name>
    <dbReference type="NCBI Taxonomy" id="166486"/>
    <lineage>
        <taxon>Bacteria</taxon>
        <taxon>Bacillati</taxon>
        <taxon>Bacillota</taxon>
        <taxon>Clostridia</taxon>
        <taxon>Lachnospirales</taxon>
        <taxon>Lachnospiraceae</taxon>
        <taxon>Roseburia</taxon>
    </lineage>
</organism>
<evidence type="ECO:0000313" key="2">
    <source>
        <dbReference type="EMBL" id="CUM85196.1"/>
    </source>
</evidence>
<dbReference type="PROSITE" id="PS00018">
    <property type="entry name" value="EF_HAND_1"/>
    <property type="match status" value="1"/>
</dbReference>
<evidence type="ECO:0000313" key="3">
    <source>
        <dbReference type="Proteomes" id="UP000095350"/>
    </source>
</evidence>
<evidence type="ECO:0008006" key="4">
    <source>
        <dbReference type="Google" id="ProtNLM"/>
    </source>
</evidence>
<accession>A0A173S5F1</accession>
<dbReference type="Pfam" id="PF19753">
    <property type="entry name" value="DUF6240"/>
    <property type="match status" value="2"/>
</dbReference>
<reference evidence="2 3" key="1">
    <citation type="submission" date="2015-09" db="EMBL/GenBank/DDBJ databases">
        <authorList>
            <consortium name="Pathogen Informatics"/>
        </authorList>
    </citation>
    <scope>NUCLEOTIDE SEQUENCE [LARGE SCALE GENOMIC DNA]</scope>
    <source>
        <strain evidence="2 3">2789STDY5834960</strain>
    </source>
</reference>
<dbReference type="InterPro" id="IPR018247">
    <property type="entry name" value="EF_Hand_1_Ca_BS"/>
</dbReference>
<name>A0A173S5F1_9FIRM</name>
<dbReference type="AlphaFoldDB" id="A0A173S5F1"/>
<gene>
    <name evidence="2" type="ORF">ERS852572_00775</name>
</gene>
<dbReference type="InterPro" id="IPR046207">
    <property type="entry name" value="DUF6240"/>
</dbReference>
<feature type="region of interest" description="Disordered" evidence="1">
    <location>
        <begin position="355"/>
        <end position="388"/>
    </location>
</feature>